<feature type="transmembrane region" description="Helical" evidence="1">
    <location>
        <begin position="88"/>
        <end position="107"/>
    </location>
</feature>
<dbReference type="InterPro" id="IPR000917">
    <property type="entry name" value="Sulfatase_N"/>
</dbReference>
<dbReference type="Gene3D" id="3.40.720.10">
    <property type="entry name" value="Alkaline Phosphatase, subunit A"/>
    <property type="match status" value="1"/>
</dbReference>
<dbReference type="AlphaFoldDB" id="A0A1F5ZLT9"/>
<gene>
    <name evidence="3" type="ORF">A3D77_05545</name>
</gene>
<dbReference type="Pfam" id="PF00884">
    <property type="entry name" value="Sulfatase"/>
    <property type="match status" value="1"/>
</dbReference>
<organism evidence="3 4">
    <name type="scientific">Candidatus Gottesmanbacteria bacterium RIFCSPHIGHO2_02_FULL_39_11</name>
    <dbReference type="NCBI Taxonomy" id="1798382"/>
    <lineage>
        <taxon>Bacteria</taxon>
        <taxon>Candidatus Gottesmaniibacteriota</taxon>
    </lineage>
</organism>
<keyword evidence="1" id="KW-1133">Transmembrane helix</keyword>
<keyword evidence="1" id="KW-0472">Membrane</keyword>
<dbReference type="Proteomes" id="UP000176923">
    <property type="component" value="Unassembled WGS sequence"/>
</dbReference>
<dbReference type="SUPFAM" id="SSF53649">
    <property type="entry name" value="Alkaline phosphatase-like"/>
    <property type="match status" value="1"/>
</dbReference>
<proteinExistence type="predicted"/>
<evidence type="ECO:0000313" key="4">
    <source>
        <dbReference type="Proteomes" id="UP000176923"/>
    </source>
</evidence>
<protein>
    <recommendedName>
        <fullName evidence="2">Sulfatase N-terminal domain-containing protein</fullName>
    </recommendedName>
</protein>
<reference evidence="3 4" key="1">
    <citation type="journal article" date="2016" name="Nat. Commun.">
        <title>Thousands of microbial genomes shed light on interconnected biogeochemical processes in an aquifer system.</title>
        <authorList>
            <person name="Anantharaman K."/>
            <person name="Brown C.T."/>
            <person name="Hug L.A."/>
            <person name="Sharon I."/>
            <person name="Castelle C.J."/>
            <person name="Probst A.J."/>
            <person name="Thomas B.C."/>
            <person name="Singh A."/>
            <person name="Wilkins M.J."/>
            <person name="Karaoz U."/>
            <person name="Brodie E.L."/>
            <person name="Williams K.H."/>
            <person name="Hubbard S.S."/>
            <person name="Banfield J.F."/>
        </authorList>
    </citation>
    <scope>NUCLEOTIDE SEQUENCE [LARGE SCALE GENOMIC DNA]</scope>
</reference>
<dbReference type="EMBL" id="MFJL01000038">
    <property type="protein sequence ID" value="OGG13295.1"/>
    <property type="molecule type" value="Genomic_DNA"/>
</dbReference>
<evidence type="ECO:0000259" key="2">
    <source>
        <dbReference type="Pfam" id="PF00884"/>
    </source>
</evidence>
<name>A0A1F5ZLT9_9BACT</name>
<feature type="domain" description="Sulfatase N-terminal" evidence="2">
    <location>
        <begin position="165"/>
        <end position="396"/>
    </location>
</feature>
<feature type="transmembrane region" description="Helical" evidence="1">
    <location>
        <begin position="119"/>
        <end position="138"/>
    </location>
</feature>
<keyword evidence="1" id="KW-0812">Transmembrane</keyword>
<dbReference type="InterPro" id="IPR017850">
    <property type="entry name" value="Alkaline_phosphatase_core_sf"/>
</dbReference>
<feature type="transmembrane region" description="Helical" evidence="1">
    <location>
        <begin position="28"/>
        <end position="49"/>
    </location>
</feature>
<dbReference type="STRING" id="1798382.A3D77_05545"/>
<feature type="transmembrane region" description="Helical" evidence="1">
    <location>
        <begin position="56"/>
        <end position="76"/>
    </location>
</feature>
<accession>A0A1F5ZLT9</accession>
<comment type="caution">
    <text evidence="3">The sequence shown here is derived from an EMBL/GenBank/DDBJ whole genome shotgun (WGS) entry which is preliminary data.</text>
</comment>
<evidence type="ECO:0000256" key="1">
    <source>
        <dbReference type="SAM" id="Phobius"/>
    </source>
</evidence>
<sequence>MNPLFFASSYVLTLFLHNIGELSLNKLIIPLLLILIFSFSIFLISLFLFKNKQDASFFSSLFVILFFSYHDASTILEKHYLTGDHILLPLWIALLIFSFFLTKKIPVKRKSDINQFLRIISFIIVIVPLLGIIRYQVFQRGHTTIKSRLKLPVAQKTDSLPDIYYILPDSYSAPTIFPRYFDYDNSSFVQYLTEKGFYFASQSTSNYPKTFLSLASTLNMEYLDYLSNNKNSSDQTIVNPLIEDSNVLVVLKSLGYHYYQIGSWWWPTQNNRNADEVYTVQKQNHLGFDEFTYIIINSTPINPILKRLSPAAVIGESNEDKRSIILYQFKTFPEVAKKPGPKFVFAHIIAPHGPYVFNKNCEFTTQKETDLRTDEVNYANQVSCINIKLKETIETILKVSSAPPIILLQTDEGAQFLAEKLTPPDSWGKASTELLKTKFPILSAYYLPGVSPSSLYETMTPVNSFRTIFNLYFGTNLPLLPDKNYIFPDMEHLYEFEDVTEKINKNFITPPDL</sequence>
<evidence type="ECO:0000313" key="3">
    <source>
        <dbReference type="EMBL" id="OGG13295.1"/>
    </source>
</evidence>